<keyword evidence="3 5" id="KW-1133">Transmembrane helix</keyword>
<dbReference type="STRING" id="1335048.AKL17_1404"/>
<reference evidence="6 7" key="1">
    <citation type="submission" date="2015-09" db="EMBL/GenBank/DDBJ databases">
        <title>Complete genome sequence of Defluviimonas alba cai42t isolated from an oilfield in Xinjiang.</title>
        <authorList>
            <person name="Geng S."/>
            <person name="Pan X."/>
            <person name="Wu X."/>
        </authorList>
    </citation>
    <scope>NUCLEOTIDE SEQUENCE [LARGE SCALE GENOMIC DNA]</scope>
    <source>
        <strain evidence="7">cai42</strain>
    </source>
</reference>
<keyword evidence="2 5" id="KW-0812">Transmembrane</keyword>
<dbReference type="GO" id="GO:0012505">
    <property type="term" value="C:endomembrane system"/>
    <property type="evidence" value="ECO:0007669"/>
    <property type="project" value="UniProtKB-SubCell"/>
</dbReference>
<evidence type="ECO:0000256" key="5">
    <source>
        <dbReference type="SAM" id="Phobius"/>
    </source>
</evidence>
<dbReference type="OrthoDB" id="5506246at2"/>
<dbReference type="EMBL" id="CP012661">
    <property type="protein sequence ID" value="AMY68659.1"/>
    <property type="molecule type" value="Genomic_DNA"/>
</dbReference>
<dbReference type="InterPro" id="IPR008217">
    <property type="entry name" value="Ccc1_fam"/>
</dbReference>
<dbReference type="Proteomes" id="UP000076128">
    <property type="component" value="Chromosome"/>
</dbReference>
<evidence type="ECO:0000313" key="7">
    <source>
        <dbReference type="Proteomes" id="UP000076128"/>
    </source>
</evidence>
<keyword evidence="4 5" id="KW-0472">Membrane</keyword>
<feature type="transmembrane region" description="Helical" evidence="5">
    <location>
        <begin position="162"/>
        <end position="182"/>
    </location>
</feature>
<feature type="transmembrane region" description="Helical" evidence="5">
    <location>
        <begin position="21"/>
        <end position="44"/>
    </location>
</feature>
<accession>A0A165SJD9</accession>
<evidence type="ECO:0000313" key="6">
    <source>
        <dbReference type="EMBL" id="AMY68659.1"/>
    </source>
</evidence>
<dbReference type="GO" id="GO:0030026">
    <property type="term" value="P:intracellular manganese ion homeostasis"/>
    <property type="evidence" value="ECO:0007669"/>
    <property type="project" value="InterPro"/>
</dbReference>
<feature type="transmembrane region" description="Helical" evidence="5">
    <location>
        <begin position="188"/>
        <end position="207"/>
    </location>
</feature>
<dbReference type="AlphaFoldDB" id="A0A165SJD9"/>
<dbReference type="KEGG" id="daa:AKL17_1404"/>
<evidence type="ECO:0000256" key="4">
    <source>
        <dbReference type="ARBA" id="ARBA00023136"/>
    </source>
</evidence>
<keyword evidence="7" id="KW-1185">Reference proteome</keyword>
<evidence type="ECO:0000256" key="2">
    <source>
        <dbReference type="ARBA" id="ARBA00022692"/>
    </source>
</evidence>
<sequence length="243" mass="24550">MTANARPRAATLPRLSPLREFLGQIVYGGNDGIVTTFAIVAGFAGAGAEGAASIGAGAVLLFGLANLFADAVAMGMGEYLSDRSQREVYRDQRRREMAALARDPAVSSAALAGDLGAAGMAAGDASAMAAILQRNPQMMAEMALHLRRGLADPGAGSPVGRALVTFLAFVGLGVIPILPYMLAAPSPATFAISVAATFGALVILGLLRWHATGERLARALGETVLVGTLCAAVAFGVGLAVGG</sequence>
<organism evidence="6 7">
    <name type="scientific">Frigidibacter mobilis</name>
    <dbReference type="NCBI Taxonomy" id="1335048"/>
    <lineage>
        <taxon>Bacteria</taxon>
        <taxon>Pseudomonadati</taxon>
        <taxon>Pseudomonadota</taxon>
        <taxon>Alphaproteobacteria</taxon>
        <taxon>Rhodobacterales</taxon>
        <taxon>Paracoccaceae</taxon>
        <taxon>Frigidibacter</taxon>
    </lineage>
</organism>
<evidence type="ECO:0008006" key="8">
    <source>
        <dbReference type="Google" id="ProtNLM"/>
    </source>
</evidence>
<name>A0A165SJD9_9RHOB</name>
<dbReference type="PANTHER" id="PTHR31851">
    <property type="entry name" value="FE(2+)/MN(2+) TRANSPORTER PCL1"/>
    <property type="match status" value="1"/>
</dbReference>
<comment type="subcellular location">
    <subcellularLocation>
        <location evidence="1">Endomembrane system</location>
        <topology evidence="1">Multi-pass membrane protein</topology>
    </subcellularLocation>
</comment>
<proteinExistence type="predicted"/>
<evidence type="ECO:0000256" key="3">
    <source>
        <dbReference type="ARBA" id="ARBA00022989"/>
    </source>
</evidence>
<dbReference type="RefSeq" id="WP_066811790.1">
    <property type="nucleotide sequence ID" value="NZ_CP012661.1"/>
</dbReference>
<feature type="transmembrane region" description="Helical" evidence="5">
    <location>
        <begin position="219"/>
        <end position="241"/>
    </location>
</feature>
<dbReference type="GO" id="GO:0005384">
    <property type="term" value="F:manganese ion transmembrane transporter activity"/>
    <property type="evidence" value="ECO:0007669"/>
    <property type="project" value="InterPro"/>
</dbReference>
<dbReference type="Pfam" id="PF01988">
    <property type="entry name" value="VIT1"/>
    <property type="match status" value="1"/>
</dbReference>
<evidence type="ECO:0000256" key="1">
    <source>
        <dbReference type="ARBA" id="ARBA00004127"/>
    </source>
</evidence>
<feature type="transmembrane region" description="Helical" evidence="5">
    <location>
        <begin position="50"/>
        <end position="69"/>
    </location>
</feature>
<dbReference type="PATRIC" id="fig|1335048.3.peg.1462"/>
<gene>
    <name evidence="6" type="ORF">AKL17_1404</name>
</gene>
<protein>
    <recommendedName>
        <fullName evidence="8">VIT family protein</fullName>
    </recommendedName>
</protein>